<feature type="domain" description="Crinkler effector protein N-terminal" evidence="4">
    <location>
        <begin position="1"/>
        <end position="104"/>
    </location>
</feature>
<dbReference type="RefSeq" id="XP_009521191.1">
    <property type="nucleotide sequence ID" value="XM_009522896.1"/>
</dbReference>
<feature type="non-terminal residue" evidence="5">
    <location>
        <position position="1"/>
    </location>
</feature>
<evidence type="ECO:0000313" key="6">
    <source>
        <dbReference type="Proteomes" id="UP000002640"/>
    </source>
</evidence>
<dbReference type="Pfam" id="PF20147">
    <property type="entry name" value="Crinkler"/>
    <property type="match status" value="1"/>
</dbReference>
<gene>
    <name evidence="5" type="ORF">PHYSODRAFT_421021</name>
</gene>
<evidence type="ECO:0000256" key="3">
    <source>
        <dbReference type="ARBA" id="ARBA00022525"/>
    </source>
</evidence>
<dbReference type="KEGG" id="psoj:PHYSODRAFT_421021"/>
<dbReference type="InParanoid" id="G4Z1J2"/>
<dbReference type="InterPro" id="IPR045379">
    <property type="entry name" value="Crinkler_N"/>
</dbReference>
<protein>
    <recommendedName>
        <fullName evidence="4">Crinkler effector protein N-terminal domain-containing protein</fullName>
    </recommendedName>
</protein>
<name>G4Z1J2_PHYSP</name>
<evidence type="ECO:0000256" key="1">
    <source>
        <dbReference type="ARBA" id="ARBA00004340"/>
    </source>
</evidence>
<dbReference type="EMBL" id="JH159152">
    <property type="protein sequence ID" value="EGZ25903.1"/>
    <property type="molecule type" value="Genomic_DNA"/>
</dbReference>
<sequence>VGVAGSAFSVRVDESDTVDDLKKAIKAENPATITCDAKDLQLSLAKTADGAWLSSKDPDVISMRSGGIPEQVKTLLNVEMDPADEIADVFVPAPQKKQVHVLVV</sequence>
<comment type="subcellular location">
    <subcellularLocation>
        <location evidence="1">Host cell</location>
    </subcellularLocation>
    <subcellularLocation>
        <location evidence="2">Secreted</location>
    </subcellularLocation>
</comment>
<keyword evidence="6" id="KW-1185">Reference proteome</keyword>
<keyword evidence="3" id="KW-0964">Secreted</keyword>
<dbReference type="GO" id="GO:0043657">
    <property type="term" value="C:host cell"/>
    <property type="evidence" value="ECO:0007669"/>
    <property type="project" value="UniProtKB-SubCell"/>
</dbReference>
<evidence type="ECO:0000259" key="4">
    <source>
        <dbReference type="Pfam" id="PF20147"/>
    </source>
</evidence>
<evidence type="ECO:0000313" key="5">
    <source>
        <dbReference type="EMBL" id="EGZ25903.1"/>
    </source>
</evidence>
<dbReference type="AlphaFoldDB" id="G4Z1J2"/>
<feature type="non-terminal residue" evidence="5">
    <location>
        <position position="104"/>
    </location>
</feature>
<evidence type="ECO:0000256" key="2">
    <source>
        <dbReference type="ARBA" id="ARBA00004613"/>
    </source>
</evidence>
<reference evidence="5 6" key="1">
    <citation type="journal article" date="2006" name="Science">
        <title>Phytophthora genome sequences uncover evolutionary origins and mechanisms of pathogenesis.</title>
        <authorList>
            <person name="Tyler B.M."/>
            <person name="Tripathy S."/>
            <person name="Zhang X."/>
            <person name="Dehal P."/>
            <person name="Jiang R.H."/>
            <person name="Aerts A."/>
            <person name="Arredondo F.D."/>
            <person name="Baxter L."/>
            <person name="Bensasson D."/>
            <person name="Beynon J.L."/>
            <person name="Chapman J."/>
            <person name="Damasceno C.M."/>
            <person name="Dorrance A.E."/>
            <person name="Dou D."/>
            <person name="Dickerman A.W."/>
            <person name="Dubchak I.L."/>
            <person name="Garbelotto M."/>
            <person name="Gijzen M."/>
            <person name="Gordon S.G."/>
            <person name="Govers F."/>
            <person name="Grunwald N.J."/>
            <person name="Huang W."/>
            <person name="Ivors K.L."/>
            <person name="Jones R.W."/>
            <person name="Kamoun S."/>
            <person name="Krampis K."/>
            <person name="Lamour K.H."/>
            <person name="Lee M.K."/>
            <person name="McDonald W.H."/>
            <person name="Medina M."/>
            <person name="Meijer H.J."/>
            <person name="Nordberg E.K."/>
            <person name="Maclean D.J."/>
            <person name="Ospina-Giraldo M.D."/>
            <person name="Morris P.F."/>
            <person name="Phuntumart V."/>
            <person name="Putnam N.H."/>
            <person name="Rash S."/>
            <person name="Rose J.K."/>
            <person name="Sakihama Y."/>
            <person name="Salamov A.A."/>
            <person name="Savidor A."/>
            <person name="Scheuring C.F."/>
            <person name="Smith B.M."/>
            <person name="Sobral B.W."/>
            <person name="Terry A."/>
            <person name="Torto-Alalibo T.A."/>
            <person name="Win J."/>
            <person name="Xu Z."/>
            <person name="Zhang H."/>
            <person name="Grigoriev I.V."/>
            <person name="Rokhsar D.S."/>
            <person name="Boore J.L."/>
        </authorList>
    </citation>
    <scope>NUCLEOTIDE SEQUENCE [LARGE SCALE GENOMIC DNA]</scope>
    <source>
        <strain evidence="5 6">P6497</strain>
    </source>
</reference>
<dbReference type="GeneID" id="20652145"/>
<accession>G4Z1J2</accession>
<proteinExistence type="predicted"/>
<dbReference type="GO" id="GO:0005576">
    <property type="term" value="C:extracellular region"/>
    <property type="evidence" value="ECO:0007669"/>
    <property type="project" value="UniProtKB-SubCell"/>
</dbReference>
<dbReference type="Proteomes" id="UP000002640">
    <property type="component" value="Unassembled WGS sequence"/>
</dbReference>
<organism evidence="5 6">
    <name type="scientific">Phytophthora sojae (strain P6497)</name>
    <name type="common">Soybean stem and root rot agent</name>
    <name type="synonym">Phytophthora megasperma f. sp. glycines</name>
    <dbReference type="NCBI Taxonomy" id="1094619"/>
    <lineage>
        <taxon>Eukaryota</taxon>
        <taxon>Sar</taxon>
        <taxon>Stramenopiles</taxon>
        <taxon>Oomycota</taxon>
        <taxon>Peronosporomycetes</taxon>
        <taxon>Peronosporales</taxon>
        <taxon>Peronosporaceae</taxon>
        <taxon>Phytophthora</taxon>
    </lineage>
</organism>